<evidence type="ECO:0000313" key="1">
    <source>
        <dbReference type="EMBL" id="BBI32360.1"/>
    </source>
</evidence>
<dbReference type="OrthoDB" id="2365850at2"/>
<dbReference type="Proteomes" id="UP000289856">
    <property type="component" value="Chromosome"/>
</dbReference>
<dbReference type="KEGG" id="cohn:KCTCHS21_17590"/>
<organism evidence="1 2">
    <name type="scientific">Cohnella abietis</name>
    <dbReference type="NCBI Taxonomy" id="2507935"/>
    <lineage>
        <taxon>Bacteria</taxon>
        <taxon>Bacillati</taxon>
        <taxon>Bacillota</taxon>
        <taxon>Bacilli</taxon>
        <taxon>Bacillales</taxon>
        <taxon>Paenibacillaceae</taxon>
        <taxon>Cohnella</taxon>
    </lineage>
</organism>
<reference evidence="1 2" key="1">
    <citation type="submission" date="2019-01" db="EMBL/GenBank/DDBJ databases">
        <title>Complete genome sequence of Cohnella hallensis HS21 isolated from Korean fir (Abies koreana) rhizospheric soil.</title>
        <authorList>
            <person name="Jiang L."/>
            <person name="Kang S.W."/>
            <person name="Kim S."/>
            <person name="Jung J."/>
            <person name="Kim C.Y."/>
            <person name="Kim D.H."/>
            <person name="Kim S.W."/>
            <person name="Lee J."/>
        </authorList>
    </citation>
    <scope>NUCLEOTIDE SEQUENCE [LARGE SCALE GENOMIC DNA]</scope>
    <source>
        <strain evidence="1 2">HS21</strain>
    </source>
</reference>
<evidence type="ECO:0008006" key="3">
    <source>
        <dbReference type="Google" id="ProtNLM"/>
    </source>
</evidence>
<name>A0A3T1D2M8_9BACL</name>
<dbReference type="InterPro" id="IPR009636">
    <property type="entry name" value="SCAF"/>
</dbReference>
<gene>
    <name evidence="1" type="ORF">KCTCHS21_17590</name>
</gene>
<protein>
    <recommendedName>
        <fullName evidence="3">Minor structural GP20 protein</fullName>
    </recommendedName>
</protein>
<dbReference type="Pfam" id="PF06810">
    <property type="entry name" value="Phage_scaffold"/>
    <property type="match status" value="1"/>
</dbReference>
<accession>A0A3T1D2M8</accession>
<sequence length="193" mass="20316">MEWLKELLKKAGIEDAKIDGLVGDINKEIPKYLIPKDKYNDLATAKTKLETDLGERDKQLETLSKTAGASEELKKEITQLQTANTAAAEKHASELKALTLTNAIKSALNGKVHDESLVAGLFDKEKLVIDGDKVVGLDDQLKGLQESKAFLFKTESAGSGGGSGFKVGGSGGSGGGAATNEQLANIFGVAAQK</sequence>
<keyword evidence="2" id="KW-1185">Reference proteome</keyword>
<proteinExistence type="predicted"/>
<dbReference type="AlphaFoldDB" id="A0A3T1D2M8"/>
<dbReference type="EMBL" id="AP019400">
    <property type="protein sequence ID" value="BBI32360.1"/>
    <property type="molecule type" value="Genomic_DNA"/>
</dbReference>
<evidence type="ECO:0000313" key="2">
    <source>
        <dbReference type="Proteomes" id="UP000289856"/>
    </source>
</evidence>